<comment type="caution">
    <text evidence="2">The sequence shown here is derived from an EMBL/GenBank/DDBJ whole genome shotgun (WGS) entry which is preliminary data.</text>
</comment>
<dbReference type="Proteomes" id="UP000616499">
    <property type="component" value="Unassembled WGS sequence"/>
</dbReference>
<keyword evidence="3" id="KW-1185">Reference proteome</keyword>
<organism evidence="2 3">
    <name type="scientific">Pseudomonas asuensis</name>
    <dbReference type="NCBI Taxonomy" id="1825787"/>
    <lineage>
        <taxon>Bacteria</taxon>
        <taxon>Pseudomonadati</taxon>
        <taxon>Pseudomonadota</taxon>
        <taxon>Gammaproteobacteria</taxon>
        <taxon>Pseudomonadales</taxon>
        <taxon>Pseudomonadaceae</taxon>
        <taxon>Pseudomonas</taxon>
    </lineage>
</organism>
<name>A0ABQ2GNI0_9PSED</name>
<dbReference type="RefSeq" id="WP_188865566.1">
    <property type="nucleotide sequence ID" value="NZ_BMNW01000003.1"/>
</dbReference>
<evidence type="ECO:0000313" key="3">
    <source>
        <dbReference type="Proteomes" id="UP000616499"/>
    </source>
</evidence>
<reference evidence="3" key="1">
    <citation type="journal article" date="2019" name="Int. J. Syst. Evol. Microbiol.">
        <title>The Global Catalogue of Microorganisms (GCM) 10K type strain sequencing project: providing services to taxonomists for standard genome sequencing and annotation.</title>
        <authorList>
            <consortium name="The Broad Institute Genomics Platform"/>
            <consortium name="The Broad Institute Genome Sequencing Center for Infectious Disease"/>
            <person name="Wu L."/>
            <person name="Ma J."/>
        </authorList>
    </citation>
    <scope>NUCLEOTIDE SEQUENCE [LARGE SCALE GENOMIC DNA]</scope>
    <source>
        <strain evidence="3">JCM 13501</strain>
    </source>
</reference>
<dbReference type="EMBL" id="BMNW01000003">
    <property type="protein sequence ID" value="GGM05202.1"/>
    <property type="molecule type" value="Genomic_DNA"/>
</dbReference>
<feature type="region of interest" description="Disordered" evidence="1">
    <location>
        <begin position="1"/>
        <end position="21"/>
    </location>
</feature>
<sequence>MSDPFERGAAYPPPTLGEGCTLRYDPDALTEDSGTDFPGAAELWETMLNTPMPDESESGD</sequence>
<accession>A0ABQ2GNI0</accession>
<protein>
    <submittedName>
        <fullName evidence="2">Uncharacterized protein</fullName>
    </submittedName>
</protein>
<evidence type="ECO:0000313" key="2">
    <source>
        <dbReference type="EMBL" id="GGM05202.1"/>
    </source>
</evidence>
<evidence type="ECO:0000256" key="1">
    <source>
        <dbReference type="SAM" id="MobiDB-lite"/>
    </source>
</evidence>
<proteinExistence type="predicted"/>
<gene>
    <name evidence="2" type="ORF">GCM10009425_15670</name>
</gene>